<sequence length="68" mass="7357">METLSPGLLKMWISFGGIGLFAISVLFVTISRTKLTGVWQFLLSTLAFLCFIVASIIMVFIVMAGPSA</sequence>
<name>A0A653IE85_9BACL</name>
<evidence type="ECO:0000256" key="1">
    <source>
        <dbReference type="SAM" id="Phobius"/>
    </source>
</evidence>
<evidence type="ECO:0000313" key="3">
    <source>
        <dbReference type="Proteomes" id="UP000439752"/>
    </source>
</evidence>
<dbReference type="EMBL" id="CABWKQ010000023">
    <property type="protein sequence ID" value="VWX36988.1"/>
    <property type="molecule type" value="Genomic_DNA"/>
</dbReference>
<feature type="transmembrane region" description="Helical" evidence="1">
    <location>
        <begin position="12"/>
        <end position="30"/>
    </location>
</feature>
<organism evidence="2 3">
    <name type="scientific">Exiguobacterium oxidotolerans</name>
    <dbReference type="NCBI Taxonomy" id="223958"/>
    <lineage>
        <taxon>Bacteria</taxon>
        <taxon>Bacillati</taxon>
        <taxon>Bacillota</taxon>
        <taxon>Bacilli</taxon>
        <taxon>Bacillales</taxon>
        <taxon>Bacillales Family XII. Incertae Sedis</taxon>
        <taxon>Exiguobacterium</taxon>
    </lineage>
</organism>
<dbReference type="Pfam" id="PF10966">
    <property type="entry name" value="DUF2768"/>
    <property type="match status" value="1"/>
</dbReference>
<keyword evidence="1" id="KW-1133">Transmembrane helix</keyword>
<feature type="transmembrane region" description="Helical" evidence="1">
    <location>
        <begin position="42"/>
        <end position="65"/>
    </location>
</feature>
<proteinExistence type="predicted"/>
<dbReference type="AlphaFoldDB" id="A0A653IE85"/>
<evidence type="ECO:0000313" key="2">
    <source>
        <dbReference type="EMBL" id="VWX36988.1"/>
    </source>
</evidence>
<reference evidence="2 3" key="1">
    <citation type="submission" date="2019-10" db="EMBL/GenBank/DDBJ databases">
        <authorList>
            <person name="Karimi E."/>
        </authorList>
    </citation>
    <scope>NUCLEOTIDE SEQUENCE [LARGE SCALE GENOMIC DNA]</scope>
    <source>
        <strain evidence="2">Exiguobacterium sp. 9Y</strain>
    </source>
</reference>
<keyword evidence="1" id="KW-0812">Transmembrane</keyword>
<protein>
    <recommendedName>
        <fullName evidence="4">DUF2768 domain-containing protein</fullName>
    </recommendedName>
</protein>
<gene>
    <name evidence="2" type="ORF">EXIGUO9Y_30180</name>
</gene>
<keyword evidence="3" id="KW-1185">Reference proteome</keyword>
<evidence type="ECO:0008006" key="4">
    <source>
        <dbReference type="Google" id="ProtNLM"/>
    </source>
</evidence>
<dbReference type="InterPro" id="IPR020076">
    <property type="entry name" value="DUF2768"/>
</dbReference>
<dbReference type="Proteomes" id="UP000439752">
    <property type="component" value="Unassembled WGS sequence"/>
</dbReference>
<accession>A0A653IE85</accession>
<keyword evidence="1" id="KW-0472">Membrane</keyword>